<dbReference type="InterPro" id="IPR056541">
    <property type="entry name" value="Ig-like_POM152"/>
</dbReference>
<dbReference type="OrthoDB" id="10253254at2759"/>
<gene>
    <name evidence="7" type="ORF">NADFUDRAFT_51042</name>
</gene>
<dbReference type="InterPro" id="IPR056544">
    <property type="entry name" value="Ig_POM152"/>
</dbReference>
<organism evidence="7 8">
    <name type="scientific">Nadsonia fulvescens var. elongata DSM 6958</name>
    <dbReference type="NCBI Taxonomy" id="857566"/>
    <lineage>
        <taxon>Eukaryota</taxon>
        <taxon>Fungi</taxon>
        <taxon>Dikarya</taxon>
        <taxon>Ascomycota</taxon>
        <taxon>Saccharomycotina</taxon>
        <taxon>Dipodascomycetes</taxon>
        <taxon>Dipodascales</taxon>
        <taxon>Dipodascales incertae sedis</taxon>
        <taxon>Nadsonia</taxon>
    </lineage>
</organism>
<evidence type="ECO:0000259" key="2">
    <source>
        <dbReference type="Pfam" id="PF23664"/>
    </source>
</evidence>
<dbReference type="GO" id="GO:0017056">
    <property type="term" value="F:structural constituent of nuclear pore"/>
    <property type="evidence" value="ECO:0007669"/>
    <property type="project" value="InterPro"/>
</dbReference>
<evidence type="ECO:0000313" key="8">
    <source>
        <dbReference type="Proteomes" id="UP000095009"/>
    </source>
</evidence>
<feature type="domain" description="Nucleoporin POM152 first Ig-like" evidence="5">
    <location>
        <begin position="197"/>
        <end position="310"/>
    </location>
</feature>
<dbReference type="Proteomes" id="UP000095009">
    <property type="component" value="Unassembled WGS sequence"/>
</dbReference>
<dbReference type="Pfam" id="PF24527">
    <property type="entry name" value="Ig-like_Pom152_9"/>
    <property type="match status" value="1"/>
</dbReference>
<keyword evidence="1" id="KW-0472">Membrane</keyword>
<dbReference type="Pfam" id="PF24519">
    <property type="entry name" value="Ig-like_Pom152_1"/>
    <property type="match status" value="1"/>
</dbReference>
<evidence type="ECO:0000259" key="3">
    <source>
        <dbReference type="Pfam" id="PF24097"/>
    </source>
</evidence>
<dbReference type="EMBL" id="KV454409">
    <property type="protein sequence ID" value="ODQ65762.1"/>
    <property type="molecule type" value="Genomic_DNA"/>
</dbReference>
<dbReference type="GO" id="GO:0070762">
    <property type="term" value="C:nuclear pore transmembrane ring"/>
    <property type="evidence" value="ECO:0007669"/>
    <property type="project" value="TreeGrafter"/>
</dbReference>
<dbReference type="STRING" id="857566.A0A1E3PLD6"/>
<feature type="domain" description="Nucleoporin POM152 immunoglobulin-like" evidence="2">
    <location>
        <begin position="563"/>
        <end position="664"/>
    </location>
</feature>
<dbReference type="InterPro" id="IPR056543">
    <property type="entry name" value="Ig-like_POM152_9th"/>
</dbReference>
<keyword evidence="1" id="KW-1133">Transmembrane helix</keyword>
<feature type="transmembrane region" description="Helical" evidence="1">
    <location>
        <begin position="127"/>
        <end position="154"/>
    </location>
</feature>
<dbReference type="InterPro" id="IPR056542">
    <property type="entry name" value="Ig-like_POM152_1st"/>
</dbReference>
<feature type="domain" description="Nucleoporin POM152 N-terminal transmembrane" evidence="3">
    <location>
        <begin position="60"/>
        <end position="143"/>
    </location>
</feature>
<keyword evidence="8" id="KW-1185">Reference proteome</keyword>
<dbReference type="Pfam" id="PF24312">
    <property type="entry name" value="Ig-like_POM152"/>
    <property type="match status" value="2"/>
</dbReference>
<evidence type="ECO:0000259" key="4">
    <source>
        <dbReference type="Pfam" id="PF24312"/>
    </source>
</evidence>
<dbReference type="AlphaFoldDB" id="A0A1E3PLD6"/>
<dbReference type="Pfam" id="PF24097">
    <property type="entry name" value="TMD_POM152"/>
    <property type="match status" value="1"/>
</dbReference>
<dbReference type="PANTHER" id="PTHR28206">
    <property type="entry name" value="NUCLEOPORIN POM152"/>
    <property type="match status" value="1"/>
</dbReference>
<evidence type="ECO:0000259" key="6">
    <source>
        <dbReference type="Pfam" id="PF24527"/>
    </source>
</evidence>
<dbReference type="InterPro" id="IPR037701">
    <property type="entry name" value="Pom152"/>
</dbReference>
<feature type="domain" description="Nucleoporin POM152 immunoglobulin-like" evidence="2">
    <location>
        <begin position="893"/>
        <end position="967"/>
    </location>
</feature>
<evidence type="ECO:0000259" key="5">
    <source>
        <dbReference type="Pfam" id="PF24519"/>
    </source>
</evidence>
<accession>A0A1E3PLD6</accession>
<dbReference type="GO" id="GO:0006606">
    <property type="term" value="P:protein import into nucleus"/>
    <property type="evidence" value="ECO:0007669"/>
    <property type="project" value="TreeGrafter"/>
</dbReference>
<evidence type="ECO:0008006" key="9">
    <source>
        <dbReference type="Google" id="ProtNLM"/>
    </source>
</evidence>
<feature type="domain" description="Nucleoporin POM152 Ig-like" evidence="4">
    <location>
        <begin position="462"/>
        <end position="558"/>
    </location>
</feature>
<evidence type="ECO:0000313" key="7">
    <source>
        <dbReference type="EMBL" id="ODQ65762.1"/>
    </source>
</evidence>
<feature type="domain" description="Nucleoporin POM152 Ig-like" evidence="4">
    <location>
        <begin position="770"/>
        <end position="857"/>
    </location>
</feature>
<dbReference type="InterPro" id="IPR056540">
    <property type="entry name" value="TMD_POM152"/>
</dbReference>
<dbReference type="PANTHER" id="PTHR28206:SF1">
    <property type="entry name" value="NUCLEOPORIN POM152"/>
    <property type="match status" value="1"/>
</dbReference>
<feature type="transmembrane region" description="Helical" evidence="1">
    <location>
        <begin position="95"/>
        <end position="115"/>
    </location>
</feature>
<proteinExistence type="predicted"/>
<feature type="domain" description="Nucleoporin POM152 ninth Ig-like" evidence="6">
    <location>
        <begin position="1099"/>
        <end position="1172"/>
    </location>
</feature>
<evidence type="ECO:0000256" key="1">
    <source>
        <dbReference type="SAM" id="Phobius"/>
    </source>
</evidence>
<protein>
    <recommendedName>
        <fullName evidence="9">Nucleoporin Pom152</fullName>
    </recommendedName>
</protein>
<sequence>MSFLNSEYTGSNRPWNTESYRVKSENGSGFRDPTEKPWHKPNVYDFIQSGPLIPESYMQVSQQRLVAISLFVLLQAFKIYHFILLLNDRNPQTQFYFLVQFALLDSLFIWLLPVFRIPWLIFSKRVIATQVFAIVAFDLYISTATSIPVLPIILSISKSVFDREISVTGSKVRPRDILDSKSHFSGKHIVQILPESTALFNPFSSSYCFDGSESSIKIPIRVNSSEPAELVQIKHIKFDTLEESFLNFTLKDLKRMKTDTLSYASRDNILDSEKISYLEVSIDQPGLYRLAQVKTSHNMGMRLYQKDVLVTNCPTGYILSSNEGEADSLDRCVGGTDAPRIIVNGVPPMKVKYSRSIGGKEKSFLVQSVQPDHHKSPLSQGGLPKNGYIWKQPASLDWASSKTVELDLDSNLGITGQWMFNIDEVQDALGNLVNFTQLYQSREQAKILSSQSLSYGFMVHPRPKVRYQSCSIESPVKIAKGKTAEVPLIITGEKNDGPYEVTFEYTSPDENPDALLNTFTKNFTRQNGWIAVNKAGLLKIKSIRGAYCEGDVLDSSTCLSLIPAEPSLDVSFEKINDKCAGSIGVTADLSFTGTPPFMVSYRVIKDGRVLKTKTESILQARHQIEFKPESAGTYAYEFFSLDDHIYKGLPLNAPTYRVEQTVRPLAGASFVQRNLRKRCCSGQSVDFDVHLQGSGPFTLTYQIMHGTGHGDSKREVITVNDIQGPLHKIVTPQLKSGGSYTVSLVSVQDFNGCKTNLGEADAFVEVRRQRPSGNFLPLDGTMNVKTLENYKVNLPLKLSGEGPWTVEYSFENTDGIKQNKQINVRHANGESIRVSEAGKYKLLSIKDAYCPGDVNDESIFSISWFDKPTLKLATESSKKLLQKSERSFIKNEICEGDEDFLDLELKGSAPLTVYYDLQGPSDLKKKEIQVATKFASIPMESETNGIYHYNIKGVTDSIYDMKLLNRKDFLPISVTQKVNKRPSAAFAEIGRVYKSCLHSSFDDDTNKSADTTEEPIAINLDGKAPFELTLNVRHESNGIEEVIYVKDIEKSIFVFSDIYKSLGLGRHTVSIINLLDGNGCSRDVFSDLNKITIHVSDIPTIAPVSPMKDFCVGDRISYLLSGSMPFQLTYSFNGQKQNVKTDSKFSRIANSPGKLSIISLSDHASKCKVNVEGQYVVNIHELPSAFTSDGTSLIQDVMGDQAEVVFTFKGTPPFTFTYVRTEIIDGHEKIMERNTIPNVMEHEYSIFTTKQGTYEAISVRDAFCTTFKDDKR</sequence>
<reference evidence="7 8" key="1">
    <citation type="journal article" date="2016" name="Proc. Natl. Acad. Sci. U.S.A.">
        <title>Comparative genomics of biotechnologically important yeasts.</title>
        <authorList>
            <person name="Riley R."/>
            <person name="Haridas S."/>
            <person name="Wolfe K.H."/>
            <person name="Lopes M.R."/>
            <person name="Hittinger C.T."/>
            <person name="Goeker M."/>
            <person name="Salamov A.A."/>
            <person name="Wisecaver J.H."/>
            <person name="Long T.M."/>
            <person name="Calvey C.H."/>
            <person name="Aerts A.L."/>
            <person name="Barry K.W."/>
            <person name="Choi C."/>
            <person name="Clum A."/>
            <person name="Coughlan A.Y."/>
            <person name="Deshpande S."/>
            <person name="Douglass A.P."/>
            <person name="Hanson S.J."/>
            <person name="Klenk H.-P."/>
            <person name="LaButti K.M."/>
            <person name="Lapidus A."/>
            <person name="Lindquist E.A."/>
            <person name="Lipzen A.M."/>
            <person name="Meier-Kolthoff J.P."/>
            <person name="Ohm R.A."/>
            <person name="Otillar R.P."/>
            <person name="Pangilinan J.L."/>
            <person name="Peng Y."/>
            <person name="Rokas A."/>
            <person name="Rosa C.A."/>
            <person name="Scheuner C."/>
            <person name="Sibirny A.A."/>
            <person name="Slot J.C."/>
            <person name="Stielow J.B."/>
            <person name="Sun H."/>
            <person name="Kurtzman C.P."/>
            <person name="Blackwell M."/>
            <person name="Grigoriev I.V."/>
            <person name="Jeffries T.W."/>
        </authorList>
    </citation>
    <scope>NUCLEOTIDE SEQUENCE [LARGE SCALE GENOMIC DNA]</scope>
    <source>
        <strain evidence="7 8">DSM 6958</strain>
    </source>
</reference>
<name>A0A1E3PLD6_9ASCO</name>
<dbReference type="Pfam" id="PF23664">
    <property type="entry name" value="Ig_Pom152"/>
    <property type="match status" value="2"/>
</dbReference>
<dbReference type="GO" id="GO:0006999">
    <property type="term" value="P:nuclear pore organization"/>
    <property type="evidence" value="ECO:0007669"/>
    <property type="project" value="TreeGrafter"/>
</dbReference>
<keyword evidence="1" id="KW-0812">Transmembrane</keyword>
<feature type="transmembrane region" description="Helical" evidence="1">
    <location>
        <begin position="65"/>
        <end position="83"/>
    </location>
</feature>